<evidence type="ECO:0000313" key="2">
    <source>
        <dbReference type="EnsemblMetazoa" id="Aqu2.1.40384_001"/>
    </source>
</evidence>
<dbReference type="OrthoDB" id="7477315at2759"/>
<feature type="compositionally biased region" description="Basic residues" evidence="1">
    <location>
        <begin position="16"/>
        <end position="28"/>
    </location>
</feature>
<dbReference type="AlphaFoldDB" id="A0A1X7VKE6"/>
<name>A0A1X7VKE6_AMPQE</name>
<evidence type="ECO:0000256" key="1">
    <source>
        <dbReference type="SAM" id="MobiDB-lite"/>
    </source>
</evidence>
<accession>A0A1X7VKE6</accession>
<dbReference type="InParanoid" id="A0A1X7VKE6"/>
<organism evidence="2">
    <name type="scientific">Amphimedon queenslandica</name>
    <name type="common">Sponge</name>
    <dbReference type="NCBI Taxonomy" id="400682"/>
    <lineage>
        <taxon>Eukaryota</taxon>
        <taxon>Metazoa</taxon>
        <taxon>Porifera</taxon>
        <taxon>Demospongiae</taxon>
        <taxon>Heteroscleromorpha</taxon>
        <taxon>Haplosclerida</taxon>
        <taxon>Niphatidae</taxon>
        <taxon>Amphimedon</taxon>
    </lineage>
</organism>
<protein>
    <submittedName>
        <fullName evidence="2">Uncharacterized protein</fullName>
    </submittedName>
</protein>
<dbReference type="EnsemblMetazoa" id="Aqu2.1.40384_001">
    <property type="protein sequence ID" value="Aqu2.1.40384_001"/>
    <property type="gene ID" value="Aqu2.1.40384"/>
</dbReference>
<sequence length="323" mass="35486">MAEDSSTHVSDDPHLPPKKPRGRPHKHLKNGDLLLSDQLDAFFVEVKSKLEASTKQILADALAPLRSLLQKQVDTINKCLSSLEPECRAEIEKLASSVTKIQEELSSHSSAVATVSPPQVVHISGHTVSASAGGGRYAPHLGSISSATIDCKFNIIAFGISECSHGSPRHERSNQDLLKISDLFKTIDSSFNSMSVSDLRRLGKYSPEARSPRPLLVSFLRTSDVQHILGHSHEVSSTYRVQSNHSHEERADRALLLQERYQLISSGTVDRSSVKIKHLSMFVNDRLHCKVVNSQLVRSHTLGDLSTSLTELGDTSVSHSHED</sequence>
<feature type="region of interest" description="Disordered" evidence="1">
    <location>
        <begin position="1"/>
        <end position="29"/>
    </location>
</feature>
<reference evidence="2" key="1">
    <citation type="submission" date="2017-05" db="UniProtKB">
        <authorList>
            <consortium name="EnsemblMetazoa"/>
        </authorList>
    </citation>
    <scope>IDENTIFICATION</scope>
</reference>
<proteinExistence type="predicted"/>
<feature type="compositionally biased region" description="Basic and acidic residues" evidence="1">
    <location>
        <begin position="1"/>
        <end position="15"/>
    </location>
</feature>